<organism evidence="2 3">
    <name type="scientific">Echria macrotheca</name>
    <dbReference type="NCBI Taxonomy" id="438768"/>
    <lineage>
        <taxon>Eukaryota</taxon>
        <taxon>Fungi</taxon>
        <taxon>Dikarya</taxon>
        <taxon>Ascomycota</taxon>
        <taxon>Pezizomycotina</taxon>
        <taxon>Sordariomycetes</taxon>
        <taxon>Sordariomycetidae</taxon>
        <taxon>Sordariales</taxon>
        <taxon>Schizotheciaceae</taxon>
        <taxon>Echria</taxon>
    </lineage>
</organism>
<dbReference type="Pfam" id="PF26639">
    <property type="entry name" value="Het-6_barrel"/>
    <property type="match status" value="1"/>
</dbReference>
<dbReference type="Pfam" id="PF06985">
    <property type="entry name" value="HET"/>
    <property type="match status" value="1"/>
</dbReference>
<dbReference type="PANTHER" id="PTHR24148">
    <property type="entry name" value="ANKYRIN REPEAT DOMAIN-CONTAINING PROTEIN 39 HOMOLOG-RELATED"/>
    <property type="match status" value="1"/>
</dbReference>
<dbReference type="EMBL" id="MU839851">
    <property type="protein sequence ID" value="KAK1749916.1"/>
    <property type="molecule type" value="Genomic_DNA"/>
</dbReference>
<sequence>MRRERRSARLRKIPEHAESLGSNVNTAAGRENVYTYDELKKPTSIRLLELLPGSPQDQLECQLYDYDLGLLGGSPFGSPYEAISYVWGSAEKTKSIICNGAQLAITANLENVLRRVRLPDSTRKLWADAICINQDDVSERNQQVGLMDKVYSLARNVLFCLDADTSRDSAQLPPEIFDSITPFEWEKTVRLLGCEWWSRVWVLQEFGLAYNGHFLYGREMIDRLSMTLFVTSMAMLSSHLPVYHRYREEGDILTRAHNLMFLYKYQTLADLHGKVDYLDVLQATRTSRATLSHDYVYSTFGHPAARAGYRDADGMQQYHLGKQDNSPLLTQPDYRKSTATLFKEVAVHILRQTGNLRLLSAVSHDERTISLTEGYPSWVPRWDVPKGCIALGDGLGVSNDEGRLAYDASSGSSQLQQIQIDGDSLIVRGFVFDEIAGCIMTFPSEILGADLETLDEEIFGRIQAAVGHIKDVGDKPKRRRQGPPAALQRTLTAGLSNWTVAKNHIMRHGPIMNSEEETMEANFAAFFSRTARRRTRSSKTAKGDGVQFLLDVQVAAADRVLFVTRRGFLGLGPRILEEGDICCVIFGAMVPLVLRPKPNGQYVLVGESYIHGIMRGEGMEAFREGKFDATEFSIG</sequence>
<dbReference type="PANTHER" id="PTHR24148:SF64">
    <property type="entry name" value="HETEROKARYON INCOMPATIBILITY DOMAIN-CONTAINING PROTEIN"/>
    <property type="match status" value="1"/>
</dbReference>
<evidence type="ECO:0000313" key="2">
    <source>
        <dbReference type="EMBL" id="KAK1749916.1"/>
    </source>
</evidence>
<name>A0AAJ0B5U1_9PEZI</name>
<evidence type="ECO:0000259" key="1">
    <source>
        <dbReference type="Pfam" id="PF06985"/>
    </source>
</evidence>
<accession>A0AAJ0B5U1</accession>
<protein>
    <submittedName>
        <fullName evidence="2">Heterokaryon incompatibility protein-domain-containing protein</fullName>
    </submittedName>
</protein>
<comment type="caution">
    <text evidence="2">The sequence shown here is derived from an EMBL/GenBank/DDBJ whole genome shotgun (WGS) entry which is preliminary data.</text>
</comment>
<gene>
    <name evidence="2" type="ORF">QBC47DRAFT_311052</name>
</gene>
<proteinExistence type="predicted"/>
<dbReference type="InterPro" id="IPR052895">
    <property type="entry name" value="HetReg/Transcr_Mod"/>
</dbReference>
<evidence type="ECO:0000313" key="3">
    <source>
        <dbReference type="Proteomes" id="UP001239445"/>
    </source>
</evidence>
<dbReference type="Proteomes" id="UP001239445">
    <property type="component" value="Unassembled WGS sequence"/>
</dbReference>
<dbReference type="InterPro" id="IPR010730">
    <property type="entry name" value="HET"/>
</dbReference>
<feature type="domain" description="Heterokaryon incompatibility" evidence="1">
    <location>
        <begin position="80"/>
        <end position="205"/>
    </location>
</feature>
<reference evidence="2" key="1">
    <citation type="submission" date="2023-06" db="EMBL/GenBank/DDBJ databases">
        <title>Genome-scale phylogeny and comparative genomics of the fungal order Sordariales.</title>
        <authorList>
            <consortium name="Lawrence Berkeley National Laboratory"/>
            <person name="Hensen N."/>
            <person name="Bonometti L."/>
            <person name="Westerberg I."/>
            <person name="Brannstrom I.O."/>
            <person name="Guillou S."/>
            <person name="Cros-Aarteil S."/>
            <person name="Calhoun S."/>
            <person name="Haridas S."/>
            <person name="Kuo A."/>
            <person name="Mondo S."/>
            <person name="Pangilinan J."/>
            <person name="Riley R."/>
            <person name="Labutti K."/>
            <person name="Andreopoulos B."/>
            <person name="Lipzen A."/>
            <person name="Chen C."/>
            <person name="Yanf M."/>
            <person name="Daum C."/>
            <person name="Ng V."/>
            <person name="Clum A."/>
            <person name="Steindorff A."/>
            <person name="Ohm R."/>
            <person name="Martin F."/>
            <person name="Silar P."/>
            <person name="Natvig D."/>
            <person name="Lalanne C."/>
            <person name="Gautier V."/>
            <person name="Ament-Velasquez S.L."/>
            <person name="Kruys A."/>
            <person name="Hutchinson M.I."/>
            <person name="Powell A.J."/>
            <person name="Barry K."/>
            <person name="Miller A.N."/>
            <person name="Grigoriev I.V."/>
            <person name="Debuchy R."/>
            <person name="Gladieux P."/>
            <person name="Thoren M.H."/>
            <person name="Johannesson H."/>
        </authorList>
    </citation>
    <scope>NUCLEOTIDE SEQUENCE</scope>
    <source>
        <strain evidence="2">PSN4</strain>
    </source>
</reference>
<dbReference type="AlphaFoldDB" id="A0AAJ0B5U1"/>
<keyword evidence="3" id="KW-1185">Reference proteome</keyword>